<feature type="chain" id="PRO_5013923700" evidence="1">
    <location>
        <begin position="23"/>
        <end position="63"/>
    </location>
</feature>
<organism evidence="2 3">
    <name type="scientific">Aquarana catesbeiana</name>
    <name type="common">American bullfrog</name>
    <name type="synonym">Rana catesbeiana</name>
    <dbReference type="NCBI Taxonomy" id="8400"/>
    <lineage>
        <taxon>Eukaryota</taxon>
        <taxon>Metazoa</taxon>
        <taxon>Chordata</taxon>
        <taxon>Craniata</taxon>
        <taxon>Vertebrata</taxon>
        <taxon>Euteleostomi</taxon>
        <taxon>Amphibia</taxon>
        <taxon>Batrachia</taxon>
        <taxon>Anura</taxon>
        <taxon>Neobatrachia</taxon>
        <taxon>Ranoidea</taxon>
        <taxon>Ranidae</taxon>
        <taxon>Aquarana</taxon>
    </lineage>
</organism>
<dbReference type="Proteomes" id="UP000228934">
    <property type="component" value="Unassembled WGS sequence"/>
</dbReference>
<gene>
    <name evidence="2" type="ORF">AB205_0080390</name>
</gene>
<dbReference type="EMBL" id="KV938993">
    <property type="protein sequence ID" value="PIO26800.1"/>
    <property type="molecule type" value="Genomic_DNA"/>
</dbReference>
<proteinExistence type="predicted"/>
<dbReference type="AlphaFoldDB" id="A0A2G9RFY7"/>
<evidence type="ECO:0000313" key="3">
    <source>
        <dbReference type="Proteomes" id="UP000228934"/>
    </source>
</evidence>
<reference evidence="3" key="1">
    <citation type="journal article" date="2017" name="Nat. Commun.">
        <title>The North American bullfrog draft genome provides insight into hormonal regulation of long noncoding RNA.</title>
        <authorList>
            <person name="Hammond S.A."/>
            <person name="Warren R.L."/>
            <person name="Vandervalk B.P."/>
            <person name="Kucuk E."/>
            <person name="Khan H."/>
            <person name="Gibb E.A."/>
            <person name="Pandoh P."/>
            <person name="Kirk H."/>
            <person name="Zhao Y."/>
            <person name="Jones M."/>
            <person name="Mungall A.J."/>
            <person name="Coope R."/>
            <person name="Pleasance S."/>
            <person name="Moore R.A."/>
            <person name="Holt R.A."/>
            <person name="Round J.M."/>
            <person name="Ohora S."/>
            <person name="Walle B.V."/>
            <person name="Veldhoen N."/>
            <person name="Helbing C.C."/>
            <person name="Birol I."/>
        </authorList>
    </citation>
    <scope>NUCLEOTIDE SEQUENCE [LARGE SCALE GENOMIC DNA]</scope>
</reference>
<evidence type="ECO:0000256" key="1">
    <source>
        <dbReference type="SAM" id="SignalP"/>
    </source>
</evidence>
<accession>A0A2G9RFY7</accession>
<protein>
    <submittedName>
        <fullName evidence="2">Uncharacterized protein</fullName>
    </submittedName>
</protein>
<name>A0A2G9RFY7_AQUCT</name>
<feature type="signal peptide" evidence="1">
    <location>
        <begin position="1"/>
        <end position="22"/>
    </location>
</feature>
<evidence type="ECO:0000313" key="2">
    <source>
        <dbReference type="EMBL" id="PIO26800.1"/>
    </source>
</evidence>
<keyword evidence="1" id="KW-0732">Signal</keyword>
<keyword evidence="3" id="KW-1185">Reference proteome</keyword>
<sequence>MVSTGLHCTLCWFSFITTMLHLHLPEQQHKLHGSATDTNCMTSVVAGGLGKIMTGPGLKMSYV</sequence>